<proteinExistence type="predicted"/>
<protein>
    <submittedName>
        <fullName evidence="1">Uncharacterized protein</fullName>
    </submittedName>
</protein>
<name>A0ACB9NDL2_BAUVA</name>
<accession>A0ACB9NDL2</accession>
<evidence type="ECO:0000313" key="2">
    <source>
        <dbReference type="Proteomes" id="UP000828941"/>
    </source>
</evidence>
<evidence type="ECO:0000313" key="1">
    <source>
        <dbReference type="EMBL" id="KAI4334572.1"/>
    </source>
</evidence>
<dbReference type="EMBL" id="CM039432">
    <property type="protein sequence ID" value="KAI4334572.1"/>
    <property type="molecule type" value="Genomic_DNA"/>
</dbReference>
<organism evidence="1 2">
    <name type="scientific">Bauhinia variegata</name>
    <name type="common">Purple orchid tree</name>
    <name type="synonym">Phanera variegata</name>
    <dbReference type="NCBI Taxonomy" id="167791"/>
    <lineage>
        <taxon>Eukaryota</taxon>
        <taxon>Viridiplantae</taxon>
        <taxon>Streptophyta</taxon>
        <taxon>Embryophyta</taxon>
        <taxon>Tracheophyta</taxon>
        <taxon>Spermatophyta</taxon>
        <taxon>Magnoliopsida</taxon>
        <taxon>eudicotyledons</taxon>
        <taxon>Gunneridae</taxon>
        <taxon>Pentapetalae</taxon>
        <taxon>rosids</taxon>
        <taxon>fabids</taxon>
        <taxon>Fabales</taxon>
        <taxon>Fabaceae</taxon>
        <taxon>Cercidoideae</taxon>
        <taxon>Cercideae</taxon>
        <taxon>Bauhiniinae</taxon>
        <taxon>Bauhinia</taxon>
    </lineage>
</organism>
<keyword evidence="2" id="KW-1185">Reference proteome</keyword>
<reference evidence="1 2" key="1">
    <citation type="journal article" date="2022" name="DNA Res.">
        <title>Chromosomal-level genome assembly of the orchid tree Bauhinia variegata (Leguminosae; Cercidoideae) supports the allotetraploid origin hypothesis of Bauhinia.</title>
        <authorList>
            <person name="Zhong Y."/>
            <person name="Chen Y."/>
            <person name="Zheng D."/>
            <person name="Pang J."/>
            <person name="Liu Y."/>
            <person name="Luo S."/>
            <person name="Meng S."/>
            <person name="Qian L."/>
            <person name="Wei D."/>
            <person name="Dai S."/>
            <person name="Zhou R."/>
        </authorList>
    </citation>
    <scope>NUCLEOTIDE SEQUENCE [LARGE SCALE GENOMIC DNA]</scope>
    <source>
        <strain evidence="1">BV-YZ2020</strain>
    </source>
</reference>
<dbReference type="Proteomes" id="UP000828941">
    <property type="component" value="Chromosome 7"/>
</dbReference>
<comment type="caution">
    <text evidence="1">The sequence shown here is derived from an EMBL/GenBank/DDBJ whole genome shotgun (WGS) entry which is preliminary data.</text>
</comment>
<gene>
    <name evidence="1" type="ORF">L6164_019246</name>
</gene>
<sequence>MEMGESGMSSPPIPSGGIMHGNGNGIRHKMMMHMSFYWGNKAEILFRQWPGDQTAMYVLALLFVFVVSILVEWLSHSRLIRSSKYYSNNFTAGLIQSLLHLLRVGLAYVVMLALMSFNVGVFLAAIAGHALGFFFFASRAFNNDAASDLPPITC</sequence>